<evidence type="ECO:0000313" key="1">
    <source>
        <dbReference type="EMBL" id="KAJ8881887.1"/>
    </source>
</evidence>
<name>A0ABQ9HCA6_9NEOP</name>
<gene>
    <name evidence="1" type="ORF">PR048_018373</name>
</gene>
<evidence type="ECO:0000313" key="2">
    <source>
        <dbReference type="Proteomes" id="UP001159363"/>
    </source>
</evidence>
<dbReference type="EMBL" id="JARBHB010000006">
    <property type="protein sequence ID" value="KAJ8881887.1"/>
    <property type="molecule type" value="Genomic_DNA"/>
</dbReference>
<accession>A0ABQ9HCA6</accession>
<keyword evidence="2" id="KW-1185">Reference proteome</keyword>
<proteinExistence type="predicted"/>
<reference evidence="1 2" key="1">
    <citation type="submission" date="2023-02" db="EMBL/GenBank/DDBJ databases">
        <title>LHISI_Scaffold_Assembly.</title>
        <authorList>
            <person name="Stuart O.P."/>
            <person name="Cleave R."/>
            <person name="Magrath M.J.L."/>
            <person name="Mikheyev A.S."/>
        </authorList>
    </citation>
    <scope>NUCLEOTIDE SEQUENCE [LARGE SCALE GENOMIC DNA]</scope>
    <source>
        <strain evidence="1">Daus_M_001</strain>
        <tissue evidence="1">Leg muscle</tissue>
    </source>
</reference>
<dbReference type="Proteomes" id="UP001159363">
    <property type="component" value="Chromosome 5"/>
</dbReference>
<organism evidence="1 2">
    <name type="scientific">Dryococelus australis</name>
    <dbReference type="NCBI Taxonomy" id="614101"/>
    <lineage>
        <taxon>Eukaryota</taxon>
        <taxon>Metazoa</taxon>
        <taxon>Ecdysozoa</taxon>
        <taxon>Arthropoda</taxon>
        <taxon>Hexapoda</taxon>
        <taxon>Insecta</taxon>
        <taxon>Pterygota</taxon>
        <taxon>Neoptera</taxon>
        <taxon>Polyneoptera</taxon>
        <taxon>Phasmatodea</taxon>
        <taxon>Verophasmatodea</taxon>
        <taxon>Anareolatae</taxon>
        <taxon>Phasmatidae</taxon>
        <taxon>Eurycanthinae</taxon>
        <taxon>Dryococelus</taxon>
    </lineage>
</organism>
<comment type="caution">
    <text evidence="1">The sequence shown here is derived from an EMBL/GenBank/DDBJ whole genome shotgun (WGS) entry which is preliminary data.</text>
</comment>
<sequence>MLSVLQSQKIPFHLCTLPEYCNAHVVIRNLDIDTPISDISESLTEHNIRDTKLLHMESKCEFPEPSPLFLVMLEGTYQLQQAIKLTNLNGMAIKVELVCGAGKGAQCFRSQGCSENIRCDHFGGPYMSTQCDWPKDAHLLAVYVKQKLDICKTLQKLKSVFQSFKTIESLADKCEILIFGISTIFGVCDSFTQPNTSNLNPL</sequence>
<protein>
    <submittedName>
        <fullName evidence="1">Uncharacterized protein</fullName>
    </submittedName>
</protein>